<protein>
    <submittedName>
        <fullName evidence="3">Phage integrase family protein</fullName>
    </submittedName>
</protein>
<dbReference type="GO" id="GO:0003677">
    <property type="term" value="F:DNA binding"/>
    <property type="evidence" value="ECO:0007669"/>
    <property type="project" value="InterPro"/>
</dbReference>
<dbReference type="RefSeq" id="WP_073360502.1">
    <property type="nucleotide sequence ID" value="NZ_FNTL01000004.1"/>
</dbReference>
<gene>
    <name evidence="3" type="ORF">SAMN04490220_1621</name>
</gene>
<dbReference type="GO" id="GO:0015074">
    <property type="term" value="P:DNA integration"/>
    <property type="evidence" value="ECO:0007669"/>
    <property type="project" value="InterPro"/>
</dbReference>
<dbReference type="InterPro" id="IPR002104">
    <property type="entry name" value="Integrase_catalytic"/>
</dbReference>
<evidence type="ECO:0000313" key="4">
    <source>
        <dbReference type="Proteomes" id="UP000183407"/>
    </source>
</evidence>
<keyword evidence="1" id="KW-0233">DNA recombination</keyword>
<dbReference type="SUPFAM" id="SSF56349">
    <property type="entry name" value="DNA breaking-rejoining enzymes"/>
    <property type="match status" value="1"/>
</dbReference>
<dbReference type="InterPro" id="IPR011010">
    <property type="entry name" value="DNA_brk_join_enz"/>
</dbReference>
<reference evidence="4" key="1">
    <citation type="submission" date="2016-10" db="EMBL/GenBank/DDBJ databases">
        <authorList>
            <person name="Varghese N."/>
        </authorList>
    </citation>
    <scope>NUCLEOTIDE SEQUENCE [LARGE SCALE GENOMIC DNA]</scope>
    <source>
        <strain evidence="4">DSM 44719</strain>
    </source>
</reference>
<dbReference type="EMBL" id="FNTL01000004">
    <property type="protein sequence ID" value="SEC42985.1"/>
    <property type="molecule type" value="Genomic_DNA"/>
</dbReference>
<sequence length="796" mass="89692">MRAPAPTPAKRSPVWRATDEERARWGARGGVGGPLDCTAAEDVLTALRASPEMTRRSPRQQGPIIAATRVILDWLATHPVDGWQARWELANPDDTLHWIEAITRDDPRSRQAKRLVFIDALGCLMLIRFILPSHRLLRTLSSPILYGKARAAFRPDLFALTEQNAEKLQIRKPQRVNALNTLTTLVLHCGRNLDELTFDDFMNLRYAIGRPGGQTRGSISIGWDLVRGIAKIPDAPFHTMRMRGQLSTGEIVDSNNLICRPIRDVIVRYLDERRPALDYSTFANLARVLAAFWADIEAHNPGIDSLHLPQDVAEAWRQRTRTVVRADGTVRERLAVLNIFVPVRAFYLDIAAWALEDPSWAPWAVPCPVRRSDTEGYMKNKRQVTARMHQRVRDRLPHLMRLSDSVADHLRQQGELLVAGQSAGYDETFEHIGIRYRRLALRVDGHGPVRRTVEEPVKVEIVATAERLDLTYLEDEAFWTWAIVETLRHTGVRVEELLELTQLAVVSHRVPDTGEVIPLLQIVPSKTNQERLLVVTPELASVLASVVSRLRAIGGGSVSLVARHDAHERSWGPPLPHLFQRHRDYQSKVIIAGMVNQLLAQAWERMGVCNAAGEPIKATAHDFRRMFATEMVTGGLPIHIAAKILGHHRLVTTQGYTAVFQEELIRSYRAFLDGRRAVRPADEYREPTSAEWTEFQQHFQTRKLELGDCGRPYATPCSHEHACVRCPMLRVDPRARARLGEIIENLRDRIAEARANGWLGEIQGLQISLDAAAGKMAALDRAERRAVGPVLLGIPR</sequence>
<evidence type="ECO:0000259" key="2">
    <source>
        <dbReference type="PROSITE" id="PS51898"/>
    </source>
</evidence>
<evidence type="ECO:0000313" key="3">
    <source>
        <dbReference type="EMBL" id="SEC42985.1"/>
    </source>
</evidence>
<dbReference type="CDD" id="cd00397">
    <property type="entry name" value="DNA_BRE_C"/>
    <property type="match status" value="1"/>
</dbReference>
<dbReference type="Gene3D" id="1.10.443.10">
    <property type="entry name" value="Intergrase catalytic core"/>
    <property type="match status" value="1"/>
</dbReference>
<dbReference type="GO" id="GO:0006310">
    <property type="term" value="P:DNA recombination"/>
    <property type="evidence" value="ECO:0007669"/>
    <property type="project" value="UniProtKB-KW"/>
</dbReference>
<dbReference type="PROSITE" id="PS51898">
    <property type="entry name" value="TYR_RECOMBINASE"/>
    <property type="match status" value="1"/>
</dbReference>
<evidence type="ECO:0000256" key="1">
    <source>
        <dbReference type="ARBA" id="ARBA00023172"/>
    </source>
</evidence>
<dbReference type="Pfam" id="PF00589">
    <property type="entry name" value="Phage_integrase"/>
    <property type="match status" value="1"/>
</dbReference>
<organism evidence="3 4">
    <name type="scientific">Rhodococcus jostii</name>
    <dbReference type="NCBI Taxonomy" id="132919"/>
    <lineage>
        <taxon>Bacteria</taxon>
        <taxon>Bacillati</taxon>
        <taxon>Actinomycetota</taxon>
        <taxon>Actinomycetes</taxon>
        <taxon>Mycobacteriales</taxon>
        <taxon>Nocardiaceae</taxon>
        <taxon>Rhodococcus</taxon>
    </lineage>
</organism>
<accession>A0A1H4SFL0</accession>
<dbReference type="OrthoDB" id="3522542at2"/>
<proteinExistence type="predicted"/>
<dbReference type="InterPro" id="IPR013762">
    <property type="entry name" value="Integrase-like_cat_sf"/>
</dbReference>
<dbReference type="AlphaFoldDB" id="A0A1H4SFL0"/>
<name>A0A1H4SFL0_RHOJO</name>
<dbReference type="Proteomes" id="UP000183407">
    <property type="component" value="Unassembled WGS sequence"/>
</dbReference>
<feature type="domain" description="Tyr recombinase" evidence="2">
    <location>
        <begin position="446"/>
        <end position="669"/>
    </location>
</feature>